<reference evidence="1 2" key="1">
    <citation type="submission" date="2014-01" db="EMBL/GenBank/DDBJ databases">
        <title>Full genme sequencing of cellulolytic bacterium Gynuella sunshinyii YC6258T gen. nov., sp. nov.</title>
        <authorList>
            <person name="Khan H."/>
            <person name="Chung E.J."/>
            <person name="Chung Y.R."/>
        </authorList>
    </citation>
    <scope>NUCLEOTIDE SEQUENCE [LARGE SCALE GENOMIC DNA]</scope>
    <source>
        <strain evidence="1 2">YC6258</strain>
    </source>
</reference>
<name>A0A0C5V3N6_9GAMM</name>
<accession>A0A0C5V3N6</accession>
<dbReference type="Proteomes" id="UP000032266">
    <property type="component" value="Chromosome"/>
</dbReference>
<dbReference type="AlphaFoldDB" id="A0A0C5V3N6"/>
<protein>
    <submittedName>
        <fullName evidence="1">Uncharacterized protein</fullName>
    </submittedName>
</protein>
<proteinExistence type="predicted"/>
<dbReference type="HOGENOM" id="CLU_3328470_0_0_6"/>
<evidence type="ECO:0000313" key="2">
    <source>
        <dbReference type="Proteomes" id="UP000032266"/>
    </source>
</evidence>
<gene>
    <name evidence="1" type="ORF">YC6258_02071</name>
</gene>
<sequence>MAALFSRDAIQLKKYQFENTLTDIKFIKLLLPQPSTYN</sequence>
<organism evidence="1 2">
    <name type="scientific">Gynuella sunshinyii YC6258</name>
    <dbReference type="NCBI Taxonomy" id="1445510"/>
    <lineage>
        <taxon>Bacteria</taxon>
        <taxon>Pseudomonadati</taxon>
        <taxon>Pseudomonadota</taxon>
        <taxon>Gammaproteobacteria</taxon>
        <taxon>Oceanospirillales</taxon>
        <taxon>Saccharospirillaceae</taxon>
        <taxon>Gynuella</taxon>
    </lineage>
</organism>
<dbReference type="EMBL" id="CP007142">
    <property type="protein sequence ID" value="AJQ94115.1"/>
    <property type="molecule type" value="Genomic_DNA"/>
</dbReference>
<keyword evidence="2" id="KW-1185">Reference proteome</keyword>
<dbReference type="KEGG" id="gsn:YC6258_02071"/>
<evidence type="ECO:0000313" key="1">
    <source>
        <dbReference type="EMBL" id="AJQ94115.1"/>
    </source>
</evidence>